<evidence type="ECO:0000256" key="3">
    <source>
        <dbReference type="SAM" id="Coils"/>
    </source>
</evidence>
<dbReference type="AlphaFoldDB" id="F4QAG9"/>
<feature type="domain" description="VASt" evidence="5">
    <location>
        <begin position="1"/>
        <end position="174"/>
    </location>
</feature>
<proteinExistence type="predicted"/>
<evidence type="ECO:0000256" key="1">
    <source>
        <dbReference type="ARBA" id="ARBA00004370"/>
    </source>
</evidence>
<dbReference type="GO" id="GO:0016020">
    <property type="term" value="C:membrane"/>
    <property type="evidence" value="ECO:0007669"/>
    <property type="project" value="UniProtKB-SubCell"/>
</dbReference>
<evidence type="ECO:0000313" key="6">
    <source>
        <dbReference type="EMBL" id="EGG15688.1"/>
    </source>
</evidence>
<keyword evidence="2" id="KW-0472">Membrane</keyword>
<keyword evidence="3" id="KW-0175">Coiled coil</keyword>
<evidence type="ECO:0000313" key="7">
    <source>
        <dbReference type="Proteomes" id="UP000007797"/>
    </source>
</evidence>
<dbReference type="KEGG" id="dfa:DFA_10530"/>
<feature type="region of interest" description="Disordered" evidence="4">
    <location>
        <begin position="264"/>
        <end position="317"/>
    </location>
</feature>
<name>F4QAG9_CACFS</name>
<dbReference type="RefSeq" id="XP_004354430.1">
    <property type="nucleotide sequence ID" value="XM_004354378.1"/>
</dbReference>
<feature type="coiled-coil region" evidence="3">
    <location>
        <begin position="453"/>
        <end position="491"/>
    </location>
</feature>
<comment type="subcellular location">
    <subcellularLocation>
        <location evidence="1">Membrane</location>
    </subcellularLocation>
</comment>
<protein>
    <recommendedName>
        <fullName evidence="5">VASt domain-containing protein</fullName>
    </recommendedName>
</protein>
<feature type="compositionally biased region" description="Acidic residues" evidence="4">
    <location>
        <begin position="329"/>
        <end position="343"/>
    </location>
</feature>
<reference evidence="7" key="1">
    <citation type="journal article" date="2011" name="Genome Res.">
        <title>Phylogeny-wide analysis of social amoeba genomes highlights ancient origins for complex intercellular communication.</title>
        <authorList>
            <person name="Heidel A.J."/>
            <person name="Lawal H.M."/>
            <person name="Felder M."/>
            <person name="Schilde C."/>
            <person name="Helps N.R."/>
            <person name="Tunggal B."/>
            <person name="Rivero F."/>
            <person name="John U."/>
            <person name="Schleicher M."/>
            <person name="Eichinger L."/>
            <person name="Platzer M."/>
            <person name="Noegel A.A."/>
            <person name="Schaap P."/>
            <person name="Gloeckner G."/>
        </authorList>
    </citation>
    <scope>NUCLEOTIDE SEQUENCE [LARGE SCALE GENOMIC DNA]</scope>
    <source>
        <strain evidence="7">SH3</strain>
    </source>
</reference>
<organism evidence="6 7">
    <name type="scientific">Cavenderia fasciculata</name>
    <name type="common">Slime mold</name>
    <name type="synonym">Dictyostelium fasciculatum</name>
    <dbReference type="NCBI Taxonomy" id="261658"/>
    <lineage>
        <taxon>Eukaryota</taxon>
        <taxon>Amoebozoa</taxon>
        <taxon>Evosea</taxon>
        <taxon>Eumycetozoa</taxon>
        <taxon>Dictyostelia</taxon>
        <taxon>Acytosteliales</taxon>
        <taxon>Cavenderiaceae</taxon>
        <taxon>Cavenderia</taxon>
    </lineage>
</organism>
<dbReference type="OMA" id="VLENWVH"/>
<dbReference type="OrthoDB" id="19633at2759"/>
<dbReference type="GeneID" id="14867508"/>
<evidence type="ECO:0000256" key="2">
    <source>
        <dbReference type="ARBA" id="ARBA00023136"/>
    </source>
</evidence>
<feature type="compositionally biased region" description="Acidic residues" evidence="4">
    <location>
        <begin position="296"/>
        <end position="308"/>
    </location>
</feature>
<gene>
    <name evidence="6" type="ORF">DFA_10530</name>
</gene>
<dbReference type="Pfam" id="PF16016">
    <property type="entry name" value="VASt"/>
    <property type="match status" value="1"/>
</dbReference>
<feature type="compositionally biased region" description="Low complexity" evidence="4">
    <location>
        <begin position="397"/>
        <end position="423"/>
    </location>
</feature>
<keyword evidence="7" id="KW-1185">Reference proteome</keyword>
<feature type="region of interest" description="Disordered" evidence="4">
    <location>
        <begin position="393"/>
        <end position="434"/>
    </location>
</feature>
<feature type="compositionally biased region" description="Low complexity" evidence="4">
    <location>
        <begin position="194"/>
        <end position="219"/>
    </location>
</feature>
<feature type="region of interest" description="Disordered" evidence="4">
    <location>
        <begin position="176"/>
        <end position="249"/>
    </location>
</feature>
<dbReference type="Proteomes" id="UP000007797">
    <property type="component" value="Unassembled WGS sequence"/>
</dbReference>
<accession>F4QAG9</accession>
<evidence type="ECO:0000259" key="5">
    <source>
        <dbReference type="PROSITE" id="PS51778"/>
    </source>
</evidence>
<dbReference type="InterPro" id="IPR031968">
    <property type="entry name" value="VASt"/>
</dbReference>
<feature type="compositionally biased region" description="Basic residues" evidence="4">
    <location>
        <begin position="271"/>
        <end position="285"/>
    </location>
</feature>
<feature type="region of interest" description="Disordered" evidence="4">
    <location>
        <begin position="329"/>
        <end position="350"/>
    </location>
</feature>
<dbReference type="EMBL" id="GL883026">
    <property type="protein sequence ID" value="EGG15688.1"/>
    <property type="molecule type" value="Genomic_DNA"/>
</dbReference>
<dbReference type="PROSITE" id="PS51778">
    <property type="entry name" value="VAST"/>
    <property type="match status" value="1"/>
</dbReference>
<evidence type="ECO:0000256" key="4">
    <source>
        <dbReference type="SAM" id="MobiDB-lite"/>
    </source>
</evidence>
<sequence>MKLLHLEEEFNISVDTFFAFFFEGSGFKQRYHTSRGDTAIEVKPWTPLTTGGYTREVCFCSFISNNPVINRLVGDKAKVREVQKYIFQGESILNVSSETFFEGSSIGKSFQAETEWNVIPSTTKSTGCRVTIDVKNNYNGTMFKSVLENWVHETTEASFKQWLSLVGQQVEEYEQSEKLKRAAPTPVKQPQPQPQQQQTVATPMVSSSAAAASGVAVATPQPTMNGKHSNKRRGGNHNQDPDGFDVVSPSPVQKKMINIVDENHGNNLKNHLNHLHNHNHNHNHRNNNINGGWGDSDSEDNNSDDDNMSEFSNPPAINEDFLNEASEYDYEDELEGESGEDQFFDSNDQLQHNGDLKNYMVQLVNELNSMKSIVEVNHTRLLGLETAFSQLQLSRATSSSSNTTTTSTSSPSVNGKSSSSPTTAAADNHTHQLSHTSSAMINGIKLSSYVANLEELVKNHQEEEYKSKEHQKQLEAKAKELEERLNQLHNSSKRMSWFSAFSVLFLVVGWPVIEKKHN</sequence>